<dbReference type="Proteomes" id="UP000052978">
    <property type="component" value="Unassembled WGS sequence"/>
</dbReference>
<feature type="region of interest" description="Disordered" evidence="1">
    <location>
        <begin position="17"/>
        <end position="42"/>
    </location>
</feature>
<proteinExistence type="predicted"/>
<protein>
    <submittedName>
        <fullName evidence="2">Uncharacterized protein</fullName>
    </submittedName>
</protein>
<gene>
    <name evidence="2" type="ORF">D623_10017908</name>
</gene>
<keyword evidence="3" id="KW-1185">Reference proteome</keyword>
<feature type="compositionally biased region" description="Low complexity" evidence="1">
    <location>
        <begin position="17"/>
        <end position="29"/>
    </location>
</feature>
<sequence length="115" mass="12906">MLQTELITFLLDALPSEAASSSPGSASVPHTHWRRVDSAETRGEQQPFYSVFRKSEDIAKIQEGQKFPKTKLKALGTRGGRRGAEQAAPSERGFELYVCEYKVTRICIKYTLELL</sequence>
<dbReference type="AlphaFoldDB" id="S7MIP1"/>
<reference evidence="2 3" key="1">
    <citation type="journal article" date="2013" name="Nat. Commun.">
        <title>Genome analysis reveals insights into physiology and longevity of the Brandt's bat Myotis brandtii.</title>
        <authorList>
            <person name="Seim I."/>
            <person name="Fang X."/>
            <person name="Xiong Z."/>
            <person name="Lobanov A.V."/>
            <person name="Huang Z."/>
            <person name="Ma S."/>
            <person name="Feng Y."/>
            <person name="Turanov A.A."/>
            <person name="Zhu Y."/>
            <person name="Lenz T.L."/>
            <person name="Gerashchenko M.V."/>
            <person name="Fan D."/>
            <person name="Hee Yim S."/>
            <person name="Yao X."/>
            <person name="Jordan D."/>
            <person name="Xiong Y."/>
            <person name="Ma Y."/>
            <person name="Lyapunov A.N."/>
            <person name="Chen G."/>
            <person name="Kulakova O.I."/>
            <person name="Sun Y."/>
            <person name="Lee S.G."/>
            <person name="Bronson R.T."/>
            <person name="Moskalev A.A."/>
            <person name="Sunyaev S.R."/>
            <person name="Zhang G."/>
            <person name="Krogh A."/>
            <person name="Wang J."/>
            <person name="Gladyshev V.N."/>
        </authorList>
    </citation>
    <scope>NUCLEOTIDE SEQUENCE [LARGE SCALE GENOMIC DNA]</scope>
</reference>
<organism evidence="2 3">
    <name type="scientific">Myotis brandtii</name>
    <name type="common">Brandt's bat</name>
    <dbReference type="NCBI Taxonomy" id="109478"/>
    <lineage>
        <taxon>Eukaryota</taxon>
        <taxon>Metazoa</taxon>
        <taxon>Chordata</taxon>
        <taxon>Craniata</taxon>
        <taxon>Vertebrata</taxon>
        <taxon>Euteleostomi</taxon>
        <taxon>Mammalia</taxon>
        <taxon>Eutheria</taxon>
        <taxon>Laurasiatheria</taxon>
        <taxon>Chiroptera</taxon>
        <taxon>Yangochiroptera</taxon>
        <taxon>Vespertilionidae</taxon>
        <taxon>Myotis</taxon>
    </lineage>
</organism>
<evidence type="ECO:0000313" key="2">
    <source>
        <dbReference type="EMBL" id="EPQ04259.1"/>
    </source>
</evidence>
<dbReference type="EMBL" id="KE161512">
    <property type="protein sequence ID" value="EPQ04259.1"/>
    <property type="molecule type" value="Genomic_DNA"/>
</dbReference>
<evidence type="ECO:0000313" key="3">
    <source>
        <dbReference type="Proteomes" id="UP000052978"/>
    </source>
</evidence>
<accession>S7MIP1</accession>
<evidence type="ECO:0000256" key="1">
    <source>
        <dbReference type="SAM" id="MobiDB-lite"/>
    </source>
</evidence>
<name>S7MIP1_MYOBR</name>